<feature type="compositionally biased region" description="Basic residues" evidence="1">
    <location>
        <begin position="12"/>
        <end position="23"/>
    </location>
</feature>
<name>A0AAV9P5T9_9PEZI</name>
<dbReference type="Proteomes" id="UP001337655">
    <property type="component" value="Unassembled WGS sequence"/>
</dbReference>
<evidence type="ECO:0000313" key="2">
    <source>
        <dbReference type="EMBL" id="KAK5166626.1"/>
    </source>
</evidence>
<feature type="region of interest" description="Disordered" evidence="1">
    <location>
        <begin position="1"/>
        <end position="118"/>
    </location>
</feature>
<comment type="caution">
    <text evidence="2">The sequence shown here is derived from an EMBL/GenBank/DDBJ whole genome shotgun (WGS) entry which is preliminary data.</text>
</comment>
<gene>
    <name evidence="2" type="ORF">LTR77_008170</name>
</gene>
<feature type="compositionally biased region" description="Low complexity" evidence="1">
    <location>
        <begin position="52"/>
        <end position="62"/>
    </location>
</feature>
<dbReference type="AlphaFoldDB" id="A0AAV9P5T9"/>
<reference evidence="2 3" key="1">
    <citation type="submission" date="2023-08" db="EMBL/GenBank/DDBJ databases">
        <title>Black Yeasts Isolated from many extreme environments.</title>
        <authorList>
            <person name="Coleine C."/>
            <person name="Stajich J.E."/>
            <person name="Selbmann L."/>
        </authorList>
    </citation>
    <scope>NUCLEOTIDE SEQUENCE [LARGE SCALE GENOMIC DNA]</scope>
    <source>
        <strain evidence="2 3">CCFEE 5935</strain>
    </source>
</reference>
<accession>A0AAV9P5T9</accession>
<keyword evidence="3" id="KW-1185">Reference proteome</keyword>
<dbReference type="EMBL" id="JAVRRT010000013">
    <property type="protein sequence ID" value="KAK5166626.1"/>
    <property type="molecule type" value="Genomic_DNA"/>
</dbReference>
<feature type="compositionally biased region" description="Basic and acidic residues" evidence="1">
    <location>
        <begin position="87"/>
        <end position="101"/>
    </location>
</feature>
<sequence length="150" mass="16141">MSWPSEGESAPPKRKVGRPRKSKAAGSQTLRKRSTSGEEDGEARPAKHFKRSSSLQATRSSSGGAFATSRDPFGDPSRRAAGPFDIHSQDAIKTNEMHMSTEPDASSSTVEGDAKASETRTFPNSILYHYHDQGNNLADMVSRCTHGSCG</sequence>
<dbReference type="GeneID" id="89929504"/>
<organism evidence="2 3">
    <name type="scientific">Saxophila tyrrhenica</name>
    <dbReference type="NCBI Taxonomy" id="1690608"/>
    <lineage>
        <taxon>Eukaryota</taxon>
        <taxon>Fungi</taxon>
        <taxon>Dikarya</taxon>
        <taxon>Ascomycota</taxon>
        <taxon>Pezizomycotina</taxon>
        <taxon>Dothideomycetes</taxon>
        <taxon>Dothideomycetidae</taxon>
        <taxon>Mycosphaerellales</taxon>
        <taxon>Extremaceae</taxon>
        <taxon>Saxophila</taxon>
    </lineage>
</organism>
<evidence type="ECO:0000313" key="3">
    <source>
        <dbReference type="Proteomes" id="UP001337655"/>
    </source>
</evidence>
<evidence type="ECO:0000256" key="1">
    <source>
        <dbReference type="SAM" id="MobiDB-lite"/>
    </source>
</evidence>
<dbReference type="RefSeq" id="XP_064656508.1">
    <property type="nucleotide sequence ID" value="XM_064805403.1"/>
</dbReference>
<proteinExistence type="predicted"/>
<protein>
    <submittedName>
        <fullName evidence="2">Uncharacterized protein</fullName>
    </submittedName>
</protein>